<organism evidence="2 3">
    <name type="scientific">Streptomyces roseicoloratus</name>
    <dbReference type="NCBI Taxonomy" id="2508722"/>
    <lineage>
        <taxon>Bacteria</taxon>
        <taxon>Bacillati</taxon>
        <taxon>Actinomycetota</taxon>
        <taxon>Actinomycetes</taxon>
        <taxon>Kitasatosporales</taxon>
        <taxon>Streptomycetaceae</taxon>
        <taxon>Streptomyces</taxon>
    </lineage>
</organism>
<name>A0ABY9RX63_9ACTN</name>
<proteinExistence type="predicted"/>
<gene>
    <name evidence="2" type="ORF">RGF97_20860</name>
</gene>
<sequence length="170" mass="17837">MSREALLYNSESMTEFKKGVDELIADLLASPAAPKNMNSDQVVRGQFGGGGAAWIEANDIFSSYKSVLAELIRLSALLSDCLEGLGIAVGIAKNGMEQTDEDIRAKMLDISRRTTEAKTEADRKAGYDTTPSGKPDATGSASTDPQRQPTPGPAQPQRTETAGGGSTGLG</sequence>
<accession>A0ABY9RX63</accession>
<evidence type="ECO:0000313" key="3">
    <source>
        <dbReference type="Proteomes" id="UP001250858"/>
    </source>
</evidence>
<evidence type="ECO:0000256" key="1">
    <source>
        <dbReference type="SAM" id="MobiDB-lite"/>
    </source>
</evidence>
<keyword evidence="3" id="KW-1185">Reference proteome</keyword>
<evidence type="ECO:0008006" key="4">
    <source>
        <dbReference type="Google" id="ProtNLM"/>
    </source>
</evidence>
<feature type="compositionally biased region" description="Basic and acidic residues" evidence="1">
    <location>
        <begin position="114"/>
        <end position="126"/>
    </location>
</feature>
<dbReference type="RefSeq" id="WP_309549132.1">
    <property type="nucleotide sequence ID" value="NZ_CP133762.1"/>
</dbReference>
<feature type="region of interest" description="Disordered" evidence="1">
    <location>
        <begin position="114"/>
        <end position="170"/>
    </location>
</feature>
<reference evidence="2 3" key="1">
    <citation type="submission" date="2023-09" db="EMBL/GenBank/DDBJ databases">
        <title>Complete genome of Streptomyces roseicoloratus T14.</title>
        <authorList>
            <person name="Bashizi T."/>
            <person name="Kim M.-J."/>
            <person name="Lee G."/>
            <person name="Tagele S.B."/>
            <person name="Shin J.-H."/>
        </authorList>
    </citation>
    <scope>NUCLEOTIDE SEQUENCE [LARGE SCALE GENOMIC DNA]</scope>
    <source>
        <strain evidence="2 3">T14</strain>
    </source>
</reference>
<dbReference type="EMBL" id="CP133762">
    <property type="protein sequence ID" value="WMX46782.1"/>
    <property type="molecule type" value="Genomic_DNA"/>
</dbReference>
<dbReference type="Proteomes" id="UP001250858">
    <property type="component" value="Chromosome"/>
</dbReference>
<evidence type="ECO:0000313" key="2">
    <source>
        <dbReference type="EMBL" id="WMX46782.1"/>
    </source>
</evidence>
<protein>
    <recommendedName>
        <fullName evidence="4">WXG100 family type VII secretion target</fullName>
    </recommendedName>
</protein>